<reference evidence="1 2" key="1">
    <citation type="submission" date="2018-06" db="EMBL/GenBank/DDBJ databases">
        <authorList>
            <consortium name="Pathogen Informatics"/>
            <person name="Doyle S."/>
        </authorList>
    </citation>
    <scope>NUCLEOTIDE SEQUENCE [LARGE SCALE GENOMIC DNA]</scope>
    <source>
        <strain evidence="1 2">NCTC11564</strain>
    </source>
</reference>
<dbReference type="RefSeq" id="WP_003054392.1">
    <property type="nucleotide sequence ID" value="NZ_AP023393.1"/>
</dbReference>
<protein>
    <submittedName>
        <fullName evidence="1">Uncharacterized protein</fullName>
    </submittedName>
</protein>
<dbReference type="AlphaFoldDB" id="A0A9X8T4Q4"/>
<organism evidence="1 2">
    <name type="scientific">Streptococcus dysgalactiae subsp. equisimilis</name>
    <name type="common">Streptococcus equisimilis</name>
    <dbReference type="NCBI Taxonomy" id="119602"/>
    <lineage>
        <taxon>Bacteria</taxon>
        <taxon>Bacillati</taxon>
        <taxon>Bacillota</taxon>
        <taxon>Bacilli</taxon>
        <taxon>Lactobacillales</taxon>
        <taxon>Streptococcaceae</taxon>
        <taxon>Streptococcus</taxon>
    </lineage>
</organism>
<dbReference type="EMBL" id="UHFO01000001">
    <property type="protein sequence ID" value="SUN64320.1"/>
    <property type="molecule type" value="Genomic_DNA"/>
</dbReference>
<name>A0A9X8T4Q4_STREQ</name>
<proteinExistence type="predicted"/>
<dbReference type="Proteomes" id="UP000254559">
    <property type="component" value="Unassembled WGS sequence"/>
</dbReference>
<evidence type="ECO:0000313" key="2">
    <source>
        <dbReference type="Proteomes" id="UP000254559"/>
    </source>
</evidence>
<gene>
    <name evidence="1" type="ORF">NCTC11564_01537</name>
</gene>
<evidence type="ECO:0000313" key="1">
    <source>
        <dbReference type="EMBL" id="SUN64320.1"/>
    </source>
</evidence>
<sequence length="61" mass="7426">MNIFYNIEEYHLSNTSGVMQLEQLFADILPIKLQVAEYREFFANRHFDFSNLFDLFITKRF</sequence>
<comment type="caution">
    <text evidence="1">The sequence shown here is derived from an EMBL/GenBank/DDBJ whole genome shotgun (WGS) entry which is preliminary data.</text>
</comment>
<accession>A0A9X8T4Q4</accession>